<feature type="repeat" description="ANK" evidence="4">
    <location>
        <begin position="240"/>
        <end position="272"/>
    </location>
</feature>
<feature type="compositionally biased region" description="Polar residues" evidence="6">
    <location>
        <begin position="1964"/>
        <end position="1975"/>
    </location>
</feature>
<feature type="compositionally biased region" description="Low complexity" evidence="6">
    <location>
        <begin position="832"/>
        <end position="844"/>
    </location>
</feature>
<feature type="repeat" description="ANK" evidence="4">
    <location>
        <begin position="1286"/>
        <end position="1318"/>
    </location>
</feature>
<feature type="region of interest" description="Disordered" evidence="6">
    <location>
        <begin position="1543"/>
        <end position="1568"/>
    </location>
</feature>
<dbReference type="InterPro" id="IPR002110">
    <property type="entry name" value="Ankyrin_rpt"/>
</dbReference>
<evidence type="ECO:0000256" key="5">
    <source>
        <dbReference type="PROSITE-ProRule" id="PRU00117"/>
    </source>
</evidence>
<dbReference type="SMART" id="SM00322">
    <property type="entry name" value="KH"/>
    <property type="match status" value="1"/>
</dbReference>
<feature type="repeat" description="ANK" evidence="4">
    <location>
        <begin position="413"/>
        <end position="445"/>
    </location>
</feature>
<feature type="region of interest" description="Disordered" evidence="6">
    <location>
        <begin position="44"/>
        <end position="83"/>
    </location>
</feature>
<dbReference type="GO" id="GO:0045087">
    <property type="term" value="P:innate immune response"/>
    <property type="evidence" value="ECO:0007669"/>
    <property type="project" value="TreeGrafter"/>
</dbReference>
<comment type="caution">
    <text evidence="8">The sequence shown here is derived from an EMBL/GenBank/DDBJ whole genome shotgun (WGS) entry which is preliminary data.</text>
</comment>
<feature type="repeat" description="ANK" evidence="4">
    <location>
        <begin position="273"/>
        <end position="305"/>
    </location>
</feature>
<feature type="region of interest" description="Disordered" evidence="6">
    <location>
        <begin position="750"/>
        <end position="769"/>
    </location>
</feature>
<feature type="repeat" description="ANK" evidence="4">
    <location>
        <begin position="1184"/>
        <end position="1216"/>
    </location>
</feature>
<feature type="region of interest" description="Disordered" evidence="6">
    <location>
        <begin position="812"/>
        <end position="896"/>
    </location>
</feature>
<feature type="compositionally biased region" description="Polar residues" evidence="6">
    <location>
        <begin position="1820"/>
        <end position="1837"/>
    </location>
</feature>
<feature type="compositionally biased region" description="Polar residues" evidence="6">
    <location>
        <begin position="812"/>
        <end position="823"/>
    </location>
</feature>
<feature type="repeat" description="ANK" evidence="4">
    <location>
        <begin position="1084"/>
        <end position="1116"/>
    </location>
</feature>
<feature type="region of interest" description="Disordered" evidence="6">
    <location>
        <begin position="2033"/>
        <end position="2066"/>
    </location>
</feature>
<feature type="compositionally biased region" description="Low complexity" evidence="6">
    <location>
        <begin position="2004"/>
        <end position="2016"/>
    </location>
</feature>
<feature type="region of interest" description="Disordered" evidence="6">
    <location>
        <begin position="2288"/>
        <end position="2307"/>
    </location>
</feature>
<protein>
    <recommendedName>
        <fullName evidence="7">K Homology domain-containing protein</fullName>
    </recommendedName>
</protein>
<dbReference type="SMART" id="SM00248">
    <property type="entry name" value="ANK"/>
    <property type="match status" value="24"/>
</dbReference>
<feature type="compositionally biased region" description="Polar residues" evidence="6">
    <location>
        <begin position="849"/>
        <end position="876"/>
    </location>
</feature>
<keyword evidence="5" id="KW-0694">RNA-binding</keyword>
<feature type="repeat" description="ANK" evidence="4">
    <location>
        <begin position="1321"/>
        <end position="1353"/>
    </location>
</feature>
<feature type="compositionally biased region" description="Polar residues" evidence="6">
    <location>
        <begin position="1"/>
        <end position="13"/>
    </location>
</feature>
<feature type="repeat" description="ANK" evidence="4">
    <location>
        <begin position="1219"/>
        <end position="1251"/>
    </location>
</feature>
<feature type="compositionally biased region" description="Polar residues" evidence="6">
    <location>
        <begin position="1675"/>
        <end position="1690"/>
    </location>
</feature>
<dbReference type="PANTHER" id="PTHR23206">
    <property type="entry name" value="MASK PROTEIN"/>
    <property type="match status" value="1"/>
</dbReference>
<feature type="compositionally biased region" description="Acidic residues" evidence="6">
    <location>
        <begin position="689"/>
        <end position="701"/>
    </location>
</feature>
<dbReference type="PROSITE" id="PS50297">
    <property type="entry name" value="ANK_REP_REGION"/>
    <property type="match status" value="19"/>
</dbReference>
<dbReference type="PANTHER" id="PTHR23206:SF8">
    <property type="entry name" value="ANKYRIN REPEAT AND KH DOMAIN-CONTAINING 1"/>
    <property type="match status" value="1"/>
</dbReference>
<keyword evidence="2 4" id="KW-0040">ANK repeat</keyword>
<dbReference type="PROSITE" id="PS50088">
    <property type="entry name" value="ANK_REPEAT"/>
    <property type="match status" value="21"/>
</dbReference>
<feature type="compositionally biased region" description="Pro residues" evidence="6">
    <location>
        <begin position="673"/>
        <end position="682"/>
    </location>
</feature>
<dbReference type="FunFam" id="1.25.40.20:FF:000012">
    <property type="entry name" value="ankyrin repeat domain-containing protein 17 isoform X1"/>
    <property type="match status" value="1"/>
</dbReference>
<dbReference type="OrthoDB" id="10071877at2759"/>
<feature type="region of interest" description="Disordered" evidence="6">
    <location>
        <begin position="1675"/>
        <end position="1807"/>
    </location>
</feature>
<feature type="compositionally biased region" description="Polar residues" evidence="6">
    <location>
        <begin position="1982"/>
        <end position="2003"/>
    </location>
</feature>
<dbReference type="FunFam" id="1.25.40.20:FF:000041">
    <property type="entry name" value="ankyrin repeat and KH domain-containing protein 1 isoform X1"/>
    <property type="match status" value="1"/>
</dbReference>
<dbReference type="SUPFAM" id="SSF54791">
    <property type="entry name" value="Eukaryotic type KH-domain (KH-domain type I)"/>
    <property type="match status" value="1"/>
</dbReference>
<keyword evidence="3" id="KW-0175">Coiled coil</keyword>
<reference evidence="8" key="1">
    <citation type="submission" date="2021-02" db="EMBL/GenBank/DDBJ databases">
        <authorList>
            <person name="Nowell W R."/>
        </authorList>
    </citation>
    <scope>NUCLEOTIDE SEQUENCE</scope>
</reference>
<feature type="compositionally biased region" description="Basic residues" evidence="6">
    <location>
        <begin position="1482"/>
        <end position="1493"/>
    </location>
</feature>
<feature type="repeat" description="ANK" evidence="4">
    <location>
        <begin position="510"/>
        <end position="542"/>
    </location>
</feature>
<dbReference type="PROSITE" id="PS50084">
    <property type="entry name" value="KH_TYPE_1"/>
    <property type="match status" value="1"/>
</dbReference>
<dbReference type="SUPFAM" id="SSF48403">
    <property type="entry name" value="Ankyrin repeat"/>
    <property type="match status" value="3"/>
</dbReference>
<feature type="repeat" description="ANK" evidence="4">
    <location>
        <begin position="1117"/>
        <end position="1149"/>
    </location>
</feature>
<dbReference type="InterPro" id="IPR004088">
    <property type="entry name" value="KH_dom_type_1"/>
</dbReference>
<feature type="repeat" description="ANK" evidence="4">
    <location>
        <begin position="543"/>
        <end position="575"/>
    </location>
</feature>
<evidence type="ECO:0000259" key="7">
    <source>
        <dbReference type="SMART" id="SM00322"/>
    </source>
</evidence>
<dbReference type="InterPro" id="IPR051631">
    <property type="entry name" value="Ankyrin-KH/SAM_domain"/>
</dbReference>
<evidence type="ECO:0000313" key="9">
    <source>
        <dbReference type="Proteomes" id="UP000663825"/>
    </source>
</evidence>
<dbReference type="PRINTS" id="PR01415">
    <property type="entry name" value="ANKYRIN"/>
</dbReference>
<feature type="domain" description="K Homology" evidence="7">
    <location>
        <begin position="1597"/>
        <end position="1666"/>
    </location>
</feature>
<feature type="region of interest" description="Disordered" evidence="6">
    <location>
        <begin position="645"/>
        <end position="706"/>
    </location>
</feature>
<feature type="repeat" description="ANK" evidence="4">
    <location>
        <begin position="477"/>
        <end position="509"/>
    </location>
</feature>
<evidence type="ECO:0000256" key="6">
    <source>
        <dbReference type="SAM" id="MobiDB-lite"/>
    </source>
</evidence>
<feature type="repeat" description="ANK" evidence="4">
    <location>
        <begin position="1253"/>
        <end position="1285"/>
    </location>
</feature>
<evidence type="ECO:0000313" key="8">
    <source>
        <dbReference type="EMBL" id="CAF3274842.1"/>
    </source>
</evidence>
<feature type="compositionally biased region" description="Polar residues" evidence="6">
    <location>
        <begin position="1700"/>
        <end position="1711"/>
    </location>
</feature>
<feature type="repeat" description="ANK" evidence="4">
    <location>
        <begin position="577"/>
        <end position="609"/>
    </location>
</feature>
<evidence type="ECO:0000256" key="1">
    <source>
        <dbReference type="ARBA" id="ARBA00022737"/>
    </source>
</evidence>
<dbReference type="GO" id="GO:0003723">
    <property type="term" value="F:RNA binding"/>
    <property type="evidence" value="ECO:0007669"/>
    <property type="project" value="UniProtKB-UniRule"/>
</dbReference>
<dbReference type="InterPro" id="IPR004087">
    <property type="entry name" value="KH_dom"/>
</dbReference>
<feature type="repeat" description="ANK" evidence="4">
    <location>
        <begin position="204"/>
        <end position="236"/>
    </location>
</feature>
<dbReference type="Gene3D" id="1.25.40.20">
    <property type="entry name" value="Ankyrin repeat-containing domain"/>
    <property type="match status" value="6"/>
</dbReference>
<feature type="repeat" description="ANK" evidence="4">
    <location>
        <begin position="447"/>
        <end position="479"/>
    </location>
</feature>
<feature type="region of interest" description="Disordered" evidence="6">
    <location>
        <begin position="1820"/>
        <end position="1841"/>
    </location>
</feature>
<feature type="region of interest" description="Disordered" evidence="6">
    <location>
        <begin position="1"/>
        <end position="25"/>
    </location>
</feature>
<name>A0A817SA30_9BILA</name>
<evidence type="ECO:0000256" key="3">
    <source>
        <dbReference type="ARBA" id="ARBA00023054"/>
    </source>
</evidence>
<feature type="compositionally biased region" description="Acidic residues" evidence="6">
    <location>
        <begin position="647"/>
        <end position="664"/>
    </location>
</feature>
<feature type="repeat" description="ANK" evidence="4">
    <location>
        <begin position="347"/>
        <end position="379"/>
    </location>
</feature>
<feature type="compositionally biased region" description="Acidic residues" evidence="6">
    <location>
        <begin position="50"/>
        <end position="71"/>
    </location>
</feature>
<feature type="compositionally biased region" description="Basic residues" evidence="6">
    <location>
        <begin position="882"/>
        <end position="895"/>
    </location>
</feature>
<feature type="compositionally biased region" description="Polar residues" evidence="6">
    <location>
        <begin position="2238"/>
        <end position="2255"/>
    </location>
</feature>
<feature type="compositionally biased region" description="Low complexity" evidence="6">
    <location>
        <begin position="1766"/>
        <end position="1785"/>
    </location>
</feature>
<evidence type="ECO:0000256" key="4">
    <source>
        <dbReference type="PROSITE-ProRule" id="PRU00023"/>
    </source>
</evidence>
<keyword evidence="1" id="KW-0677">Repeat</keyword>
<feature type="repeat" description="ANK" evidence="4">
    <location>
        <begin position="380"/>
        <end position="412"/>
    </location>
</feature>
<evidence type="ECO:0000256" key="2">
    <source>
        <dbReference type="ARBA" id="ARBA00023043"/>
    </source>
</evidence>
<feature type="repeat" description="ANK" evidence="4">
    <location>
        <begin position="1354"/>
        <end position="1386"/>
    </location>
</feature>
<dbReference type="Gene3D" id="3.30.1370.10">
    <property type="entry name" value="K Homology domain, type 1"/>
    <property type="match status" value="1"/>
</dbReference>
<feature type="region of interest" description="Disordered" evidence="6">
    <location>
        <begin position="1961"/>
        <end position="2021"/>
    </location>
</feature>
<feature type="compositionally biased region" description="Basic and acidic residues" evidence="6">
    <location>
        <begin position="1463"/>
        <end position="1481"/>
    </location>
</feature>
<feature type="compositionally biased region" description="Low complexity" evidence="6">
    <location>
        <begin position="1792"/>
        <end position="1807"/>
    </location>
</feature>
<sequence length="2307" mass="252573">MKSTSRTSSITDQTVKHNSKQDLSTDLTDVSIISVGLSRYQHHNHRMLTDDEEDIEDETSDDEDGDDDDEIPSPFISHSHLSLNNNNNDDIDIGPIDPDTQAKLAAILEATGITNSPIPEDFWRDQQVVRLLTSSVTNNFNGLHEIANALSPSTLSSQNEKKSKLANKDSGVLLRACVNNDLHTVEKILQTKNIKEYLHDINEDGDSILSLACSNGYTDLVELILRTIPDIAVDDRGNKQDCTPLMEACNAGHFDIVELLIKNKANVNIQSTSGNTALHYAAGGGYVDIVRLLLKHGAKVEETNENGHTPLMEAAGGGHVEVTQILLDHGAGTNNQSKDKNGNKTDELHTALMEACMDGHVQVAKLLLDHGADVNMPPDSYESPLTLSACGGHFELASLLIERGANLEEVNDEGYTPLMEASREGHDEIVNLLVSKGAKVNRTTEEAQETALTLACAGGFLEVVKILLSNGADINLGQSTPLMEASQEGHIELVQYLIENGVNVNQATRAGDTALGYACESGHTEVAEILLNAGAHIDEAENEGRTPLMKASRVGHTCTVRYLISKGADVNRSTITNDATPLSLACAGGHFELATILLLNGADPNHLLKDRSNCLIEAAKGGHTAIVQLLLEYPKSILNCTINSVETNDDNGNDDDDDDDDEENLTVTMPNSFPLPSPPPNDPNLKADNDDDDDDDDDDDKSNEINNSSFTLLDRLEKIVPRNILEVLKTVEVETNELHGNIDTTDMSTYSWPTTDRLPSPINDETSSNNADEAKKLYLLEQLQHVEKELHDKAQQHLKLNQEYRQQVNEYINSNPCSTSNPAIITKKKRTTSSSSTSSSSSSSKPDDQTNSSTILPSPSQTINFFSTSSIESDPCSSTQSSHHHHHHSKIKKSFNRQISKYDRRLEHYINENQSHFDEMNIHLKNLKLISSSSSTESTPTKTPMRINTDPKKALEHLRQLASYPSALERIQTLANNPNLMKEIQKFANQKPFIEQLKTLQQTTTVEKTTTSATQDSTVTTSQQCQNLTIDANESPLPGASSSNPRHSICCAEHSSQLINSSSTVLSHLRFQNRIDVDCETESNHDTALTLACAGGHEELVLLLLQRNANIEHRDKKGFTSLILAATAGHASIVLRLIEHGANIEAQSERTKDTALSLACSGGRQDVVEVLLKNGANREHRNVSDYTALSLAASGGYVTIIKLLLSYGAEINSRTGSKLGITPLMLASMNGHVAAVKLLLDMGADINAQIETNRNTALTLACFQGRAEVVSLLVDRKANIEHRAKTGLTPLMESASGGYVDVGRVLLERGADVNALPVPTSKDTALTIAADKGHHKFVELLLLYGATIDVRNKKGATPLWLACNGGHLEVVQLLITRFANPDSSDSRKVSCLMAAFRKGHIKVVKYLVRQVRQFPSDTDCRRLINTITDKDLLKKCQTCMDQIMSAKERQAAEANKAANNLLKEIESEKSREQTKKEAAAKKREKRKAKKKGKQQTTTTTDEPLLTKVEENETPEIEEHTEVSSSNVVIVDDDLRLKMVKTDNEHKPTSPERTTKQVTNNKKKTNTMSRKIERHQENLVSKIKQESSITDDGWQEVIGKQKKITISYEQYTRIIERCGSNFNVLREMTGASIDVENKRSMGDKTILIKGNGDSIKHAHQLITALLKNTETDLASLVPSKNKSRSTTIVSNHDNESESIKTQRANTGPRLQNNESTFFETSSTSRSSPRSLNPTTKKTSSAITTRSTSSSAPIKTPKPIASTGTTWINSNRSNRAISSSSTNNSTTVNLPNWTHPKTSSSHNKTSHSTHYSYVNSMNQHRNYLNNQQPTSPDTNQASPSKPIILNSYSMPPLPSLLVAAPSSKAVATGEYNPFASNILTTSIVDVLTKTKESSNSSGTINDESALKMNFANVAKMNVPTKQQSHQESIGLNMNESTASSIQTDPKIAPGYRGLSTATPIIIPPTNFDSLSPTSQINRAPGSNRIHQSISPSLNKISLDQNGQAGSSTASSTSSSPSSLKQQTNQFIQPQPLFPTLEQQKPFGPIGSHRTPISTDDIGLQMPSKFSPNNPPPMYQQTLMNNSSYSNRSSLNPSAPEFQGPLSSNIMNIARLMEQQQKQQQVYSNIPATRSCQQSDIEAIQHVQNQVVHYYHLQTNQPHLVQQQLPPPPPLATTLQIANMLASRGHLPQDTNQAAALVANYYYKNFLSRTQPTNNNPLSPNVNTNSDDIPITSVDPTVIISNSNHSTGPSLSSTSAGSDQKMVPAAIGSERKRHMPTSTTVVPPMVISDWSSVSKQPYPYPQQQTRDYPR</sequence>
<proteinExistence type="predicted"/>
<dbReference type="Pfam" id="PF12796">
    <property type="entry name" value="Ank_2"/>
    <property type="match status" value="8"/>
</dbReference>
<dbReference type="Pfam" id="PF00023">
    <property type="entry name" value="Ank"/>
    <property type="match status" value="2"/>
</dbReference>
<feature type="repeat" description="ANK" evidence="4">
    <location>
        <begin position="306"/>
        <end position="338"/>
    </location>
</feature>
<dbReference type="InterPro" id="IPR036612">
    <property type="entry name" value="KH_dom_type_1_sf"/>
</dbReference>
<gene>
    <name evidence="8" type="ORF">TIS948_LOCUS16538</name>
</gene>
<feature type="compositionally biased region" description="Low complexity" evidence="6">
    <location>
        <begin position="1712"/>
        <end position="1752"/>
    </location>
</feature>
<dbReference type="InterPro" id="IPR036770">
    <property type="entry name" value="Ankyrin_rpt-contain_sf"/>
</dbReference>
<dbReference type="EMBL" id="CAJNXB010002763">
    <property type="protein sequence ID" value="CAF3274842.1"/>
    <property type="molecule type" value="Genomic_DNA"/>
</dbReference>
<feature type="region of interest" description="Disordered" evidence="6">
    <location>
        <begin position="1463"/>
        <end position="1527"/>
    </location>
</feature>
<dbReference type="Proteomes" id="UP000663825">
    <property type="component" value="Unassembled WGS sequence"/>
</dbReference>
<dbReference type="Pfam" id="PF00013">
    <property type="entry name" value="KH_1"/>
    <property type="match status" value="1"/>
</dbReference>
<feature type="compositionally biased region" description="Basic and acidic residues" evidence="6">
    <location>
        <begin position="1543"/>
        <end position="1554"/>
    </location>
</feature>
<accession>A0A817SA30</accession>
<dbReference type="GO" id="GO:0005737">
    <property type="term" value="C:cytoplasm"/>
    <property type="evidence" value="ECO:0007669"/>
    <property type="project" value="TreeGrafter"/>
</dbReference>
<feature type="region of interest" description="Disordered" evidence="6">
    <location>
        <begin position="2238"/>
        <end position="2258"/>
    </location>
</feature>
<feature type="repeat" description="ANK" evidence="4">
    <location>
        <begin position="1151"/>
        <end position="1183"/>
    </location>
</feature>
<organism evidence="8 9">
    <name type="scientific">Rotaria socialis</name>
    <dbReference type="NCBI Taxonomy" id="392032"/>
    <lineage>
        <taxon>Eukaryota</taxon>
        <taxon>Metazoa</taxon>
        <taxon>Spiralia</taxon>
        <taxon>Gnathifera</taxon>
        <taxon>Rotifera</taxon>
        <taxon>Eurotatoria</taxon>
        <taxon>Bdelloidea</taxon>
        <taxon>Philodinida</taxon>
        <taxon>Philodinidae</taxon>
        <taxon>Rotaria</taxon>
    </lineage>
</organism>